<dbReference type="KEGG" id="soe:110798872"/>
<dbReference type="RefSeq" id="XP_021859761.1">
    <property type="nucleotide sequence ID" value="XM_022004069.2"/>
</dbReference>
<keyword evidence="1" id="KW-0341">Growth regulation</keyword>
<accession>A0A9R0J1Z8</accession>
<sequence length="296" mass="33484">MKVFNWVNRRFMNVQSYTGFQQEDVAERGGSSKTRNERHILLGHDAHMVVDMIDQWNDGILSIGTISISPLEANCKYGILDEEDDDDESGNVQEHDVVVAIDNDNYHDLEGGDNEAIPLMNVEFFSHELEKVIGANHEITEEVVDDDHVVNATENNIEDQTKRRVTLADLFLEDSDYHPTVKVLKELEDDVDDAGKDDDINAGKLSVEMTTLKPTSRSKYGISKAKKLIKEDLHPLKNFNKLMKRMMKKKIHPDIEGKMQRDVQMNPICGLSNPTNDQDAPNNELASLLLIQDVVA</sequence>
<dbReference type="AlphaFoldDB" id="A0A9R0J1Z8"/>
<dbReference type="PANTHER" id="PTHR38366">
    <property type="entry name" value="NAD-DEPENDENT PROTEIN DEACETYLASE HST1-LIKE PROTEIN"/>
    <property type="match status" value="1"/>
</dbReference>
<dbReference type="OrthoDB" id="1922866at2759"/>
<evidence type="ECO:0000256" key="2">
    <source>
        <dbReference type="ARBA" id="ARBA00025796"/>
    </source>
</evidence>
<reference evidence="4" key="1">
    <citation type="journal article" date="2021" name="Nat. Commun.">
        <title>Genomic analyses provide insights into spinach domestication and the genetic basis of agronomic traits.</title>
        <authorList>
            <person name="Cai X."/>
            <person name="Sun X."/>
            <person name="Xu C."/>
            <person name="Sun H."/>
            <person name="Wang X."/>
            <person name="Ge C."/>
            <person name="Zhang Z."/>
            <person name="Wang Q."/>
            <person name="Fei Z."/>
            <person name="Jiao C."/>
            <person name="Wang Q."/>
        </authorList>
    </citation>
    <scope>NUCLEOTIDE SEQUENCE [LARGE SCALE GENOMIC DNA]</scope>
    <source>
        <strain evidence="4">cv. Varoflay</strain>
    </source>
</reference>
<dbReference type="InterPro" id="IPR044989">
    <property type="entry name" value="TAC1"/>
</dbReference>
<comment type="similarity">
    <text evidence="2">Belongs to the TAC family.</text>
</comment>
<dbReference type="Proteomes" id="UP000813463">
    <property type="component" value="Chromosome 6"/>
</dbReference>
<keyword evidence="4" id="KW-1185">Reference proteome</keyword>
<evidence type="ECO:0000313" key="5">
    <source>
        <dbReference type="RefSeq" id="XP_021859761.1"/>
    </source>
</evidence>
<evidence type="ECO:0000256" key="3">
    <source>
        <dbReference type="ARBA" id="ARBA00026138"/>
    </source>
</evidence>
<dbReference type="GeneID" id="110798872"/>
<organism evidence="4 5">
    <name type="scientific">Spinacia oleracea</name>
    <name type="common">Spinach</name>
    <dbReference type="NCBI Taxonomy" id="3562"/>
    <lineage>
        <taxon>Eukaryota</taxon>
        <taxon>Viridiplantae</taxon>
        <taxon>Streptophyta</taxon>
        <taxon>Embryophyta</taxon>
        <taxon>Tracheophyta</taxon>
        <taxon>Spermatophyta</taxon>
        <taxon>Magnoliopsida</taxon>
        <taxon>eudicotyledons</taxon>
        <taxon>Gunneridae</taxon>
        <taxon>Pentapetalae</taxon>
        <taxon>Caryophyllales</taxon>
        <taxon>Chenopodiaceae</taxon>
        <taxon>Chenopodioideae</taxon>
        <taxon>Anserineae</taxon>
        <taxon>Spinacia</taxon>
    </lineage>
</organism>
<evidence type="ECO:0000313" key="4">
    <source>
        <dbReference type="Proteomes" id="UP000813463"/>
    </source>
</evidence>
<protein>
    <recommendedName>
        <fullName evidence="3">Protein TILLER ANGLE CONTROL 1</fullName>
    </recommendedName>
</protein>
<gene>
    <name evidence="5" type="primary">LOC110798872</name>
</gene>
<reference evidence="5" key="2">
    <citation type="submission" date="2025-08" db="UniProtKB">
        <authorList>
            <consortium name="RefSeq"/>
        </authorList>
    </citation>
    <scope>IDENTIFICATION</scope>
    <source>
        <tissue evidence="5">Leaf</tissue>
    </source>
</reference>
<dbReference type="GO" id="GO:0001763">
    <property type="term" value="P:morphogenesis of a branching structure"/>
    <property type="evidence" value="ECO:0007669"/>
    <property type="project" value="InterPro"/>
</dbReference>
<dbReference type="PANTHER" id="PTHR38366:SF1">
    <property type="entry name" value="PROTEIN TILLER ANGLE CONTROL 1"/>
    <property type="match status" value="1"/>
</dbReference>
<evidence type="ECO:0000256" key="1">
    <source>
        <dbReference type="ARBA" id="ARBA00022604"/>
    </source>
</evidence>
<name>A0A9R0J1Z8_SPIOL</name>
<proteinExistence type="inferred from homology"/>